<dbReference type="InterPro" id="IPR051531">
    <property type="entry name" value="N-acetyltransferase"/>
</dbReference>
<feature type="domain" description="N-acetyltransferase" evidence="1">
    <location>
        <begin position="10"/>
        <end position="177"/>
    </location>
</feature>
<dbReference type="HOGENOM" id="CLU_013985_3_1_6"/>
<gene>
    <name evidence="2" type="ordered locus">EBL_c20190</name>
</gene>
<dbReference type="PANTHER" id="PTHR43792:SF1">
    <property type="entry name" value="N-ACETYLTRANSFERASE DOMAIN-CONTAINING PROTEIN"/>
    <property type="match status" value="1"/>
</dbReference>
<dbReference type="Proteomes" id="UP000001955">
    <property type="component" value="Chromosome"/>
</dbReference>
<dbReference type="eggNOG" id="COG1670">
    <property type="taxonomic scope" value="Bacteria"/>
</dbReference>
<reference evidence="2 3" key="1">
    <citation type="journal article" date="2012" name="J. Bacteriol.">
        <title>Complete genome sequence of the B12-producing Shimwellia blattae strain DSM 4481, isolated from a cockroach.</title>
        <authorList>
            <person name="Brzuszkiewicz E."/>
            <person name="Waschkowitz T."/>
            <person name="Wiezer A."/>
            <person name="Daniel R."/>
        </authorList>
    </citation>
    <scope>NUCLEOTIDE SEQUENCE [LARGE SCALE GENOMIC DNA]</scope>
    <source>
        <strain evidence="3">ATCC 29907 / DSM 4481 / JCM 1650 / NBRC 105725 / CDC 9005-74</strain>
    </source>
</reference>
<dbReference type="PANTHER" id="PTHR43792">
    <property type="entry name" value="GNAT FAMILY, PUTATIVE (AFU_ORTHOLOGUE AFUA_3G00765)-RELATED-RELATED"/>
    <property type="match status" value="1"/>
</dbReference>
<accession>K6VEW9</accession>
<evidence type="ECO:0000313" key="2">
    <source>
        <dbReference type="EMBL" id="AFJ47110.1"/>
    </source>
</evidence>
<dbReference type="SUPFAM" id="SSF55729">
    <property type="entry name" value="Acyl-CoA N-acyltransferases (Nat)"/>
    <property type="match status" value="1"/>
</dbReference>
<dbReference type="Gene3D" id="3.40.630.30">
    <property type="match status" value="1"/>
</dbReference>
<dbReference type="GO" id="GO:0016747">
    <property type="term" value="F:acyltransferase activity, transferring groups other than amino-acyl groups"/>
    <property type="evidence" value="ECO:0007669"/>
    <property type="project" value="InterPro"/>
</dbReference>
<dbReference type="PROSITE" id="PS51186">
    <property type="entry name" value="GNAT"/>
    <property type="match status" value="1"/>
</dbReference>
<dbReference type="OrthoDB" id="9801656at2"/>
<name>I2B9A6_SHIBC</name>
<dbReference type="InterPro" id="IPR016181">
    <property type="entry name" value="Acyl_CoA_acyltransferase"/>
</dbReference>
<evidence type="ECO:0000313" key="3">
    <source>
        <dbReference type="Proteomes" id="UP000001955"/>
    </source>
</evidence>
<organism evidence="2 3">
    <name type="scientific">Shimwellia blattae (strain ATCC 29907 / DSM 4481 / JCM 1650 / NBRC 105725 / CDC 9005-74)</name>
    <name type="common">Escherichia blattae</name>
    <dbReference type="NCBI Taxonomy" id="630626"/>
    <lineage>
        <taxon>Bacteria</taxon>
        <taxon>Pseudomonadati</taxon>
        <taxon>Pseudomonadota</taxon>
        <taxon>Gammaproteobacteria</taxon>
        <taxon>Enterobacterales</taxon>
        <taxon>Enterobacteriaceae</taxon>
        <taxon>Shimwellia</taxon>
    </lineage>
</organism>
<evidence type="ECO:0000259" key="1">
    <source>
        <dbReference type="PROSITE" id="PS51186"/>
    </source>
</evidence>
<keyword evidence="3" id="KW-1185">Reference proteome</keyword>
<dbReference type="EMBL" id="CP001560">
    <property type="protein sequence ID" value="AFJ47110.1"/>
    <property type="molecule type" value="Genomic_DNA"/>
</dbReference>
<accession>I2B9A6</accession>
<dbReference type="Pfam" id="PF13302">
    <property type="entry name" value="Acetyltransf_3"/>
    <property type="match status" value="1"/>
</dbReference>
<keyword evidence="2" id="KW-0808">Transferase</keyword>
<dbReference type="STRING" id="630626.EBL_c20190"/>
<dbReference type="AlphaFoldDB" id="I2B9A6"/>
<dbReference type="RefSeq" id="WP_002440872.1">
    <property type="nucleotide sequence ID" value="NC_017910.1"/>
</dbReference>
<proteinExistence type="predicted"/>
<sequence>MENRLETERLLLRRWTPDDAPAFARLNGDARVMRHFPAVLTAVQSDAVLARFMEHWEIHGWGPWALESRDNQQLCGVVGLAVPAHPLPFSPCVEIFWRLAADHWGQGLAPEAASAVLRQGFDTLGLDEIVAFTTPDNRQSRRVMEKLQMRPDGEFMHPALPAGHPLCRHVLYRLARARWQAMQPHG</sequence>
<protein>
    <submittedName>
        <fullName evidence="2">Putative acetyltransferase</fullName>
    </submittedName>
</protein>
<dbReference type="InterPro" id="IPR000182">
    <property type="entry name" value="GNAT_dom"/>
</dbReference>
<dbReference type="KEGG" id="ebt:EBL_c20190"/>